<keyword evidence="2" id="KW-1185">Reference proteome</keyword>
<gene>
    <name evidence="1" type="ORF">SAMN06265348_10635</name>
</gene>
<protein>
    <submittedName>
        <fullName evidence="1">Uncharacterized protein</fullName>
    </submittedName>
</protein>
<name>A0A521DQM2_9SPHI</name>
<proteinExistence type="predicted"/>
<dbReference type="AlphaFoldDB" id="A0A521DQM2"/>
<evidence type="ECO:0000313" key="1">
    <source>
        <dbReference type="EMBL" id="SMO73230.1"/>
    </source>
</evidence>
<accession>A0A521DQM2</accession>
<evidence type="ECO:0000313" key="2">
    <source>
        <dbReference type="Proteomes" id="UP000320300"/>
    </source>
</evidence>
<dbReference type="Proteomes" id="UP000320300">
    <property type="component" value="Unassembled WGS sequence"/>
</dbReference>
<reference evidence="1 2" key="1">
    <citation type="submission" date="2017-05" db="EMBL/GenBank/DDBJ databases">
        <authorList>
            <person name="Varghese N."/>
            <person name="Submissions S."/>
        </authorList>
    </citation>
    <scope>NUCLEOTIDE SEQUENCE [LARGE SCALE GENOMIC DNA]</scope>
    <source>
        <strain evidence="1 2">DSM 19036</strain>
    </source>
</reference>
<dbReference type="EMBL" id="FXTN01000006">
    <property type="protein sequence ID" value="SMO73230.1"/>
    <property type="molecule type" value="Genomic_DNA"/>
</dbReference>
<sequence>MVGESNSDYNHYYGGFYEEVKPVFMMAIADAVHIVSLEMQGSYSLY</sequence>
<organism evidence="1 2">
    <name type="scientific">Pedobacter westerhofensis</name>
    <dbReference type="NCBI Taxonomy" id="425512"/>
    <lineage>
        <taxon>Bacteria</taxon>
        <taxon>Pseudomonadati</taxon>
        <taxon>Bacteroidota</taxon>
        <taxon>Sphingobacteriia</taxon>
        <taxon>Sphingobacteriales</taxon>
        <taxon>Sphingobacteriaceae</taxon>
        <taxon>Pedobacter</taxon>
    </lineage>
</organism>